<evidence type="ECO:0000313" key="4">
    <source>
        <dbReference type="EMBL" id="CAL6081844.1"/>
    </source>
</evidence>
<comment type="caution">
    <text evidence="3">The sequence shown here is derived from an EMBL/GenBank/DDBJ whole genome shotgun (WGS) entry which is preliminary data.</text>
</comment>
<dbReference type="EMBL" id="CATOUU010000310">
    <property type="protein sequence ID" value="CAI9924370.1"/>
    <property type="molecule type" value="Genomic_DNA"/>
</dbReference>
<dbReference type="AlphaFoldDB" id="A0AA86NUN8"/>
<keyword evidence="7" id="KW-1185">Reference proteome</keyword>
<reference evidence="3" key="1">
    <citation type="submission" date="2023-06" db="EMBL/GenBank/DDBJ databases">
        <authorList>
            <person name="Kurt Z."/>
        </authorList>
    </citation>
    <scope>NUCLEOTIDE SEQUENCE</scope>
</reference>
<evidence type="ECO:0000313" key="2">
    <source>
        <dbReference type="EMBL" id="CAI9924370.1"/>
    </source>
</evidence>
<dbReference type="Proteomes" id="UP001642409">
    <property type="component" value="Unassembled WGS sequence"/>
</dbReference>
<dbReference type="EMBL" id="CATOUU010000297">
    <property type="protein sequence ID" value="CAI9923907.1"/>
    <property type="molecule type" value="Genomic_DNA"/>
</dbReference>
<dbReference type="EMBL" id="CAXDID020000602">
    <property type="protein sequence ID" value="CAL6105878.1"/>
    <property type="molecule type" value="Genomic_DNA"/>
</dbReference>
<evidence type="ECO:0000313" key="1">
    <source>
        <dbReference type="EMBL" id="CAI9923907.1"/>
    </source>
</evidence>
<evidence type="ECO:0000313" key="7">
    <source>
        <dbReference type="Proteomes" id="UP001642409"/>
    </source>
</evidence>
<proteinExistence type="predicted"/>
<evidence type="ECO:0000313" key="6">
    <source>
        <dbReference type="EMBL" id="CAL6105878.1"/>
    </source>
</evidence>
<evidence type="ECO:0000313" key="3">
    <source>
        <dbReference type="EMBL" id="CAI9925532.1"/>
    </source>
</evidence>
<dbReference type="EMBL" id="CATOUU010000342">
    <property type="protein sequence ID" value="CAI9925532.1"/>
    <property type="molecule type" value="Genomic_DNA"/>
</dbReference>
<dbReference type="EMBL" id="CAXDID020000356">
    <property type="protein sequence ID" value="CAL6081844.1"/>
    <property type="molecule type" value="Genomic_DNA"/>
</dbReference>
<reference evidence="4 7" key="2">
    <citation type="submission" date="2024-07" db="EMBL/GenBank/DDBJ databases">
        <authorList>
            <person name="Akdeniz Z."/>
        </authorList>
    </citation>
    <scope>NUCLEOTIDE SEQUENCE [LARGE SCALE GENOMIC DNA]</scope>
</reference>
<dbReference type="SUPFAM" id="SSF47473">
    <property type="entry name" value="EF-hand"/>
    <property type="match status" value="1"/>
</dbReference>
<dbReference type="InterPro" id="IPR011992">
    <property type="entry name" value="EF-hand-dom_pair"/>
</dbReference>
<organism evidence="3">
    <name type="scientific">Hexamita inflata</name>
    <dbReference type="NCBI Taxonomy" id="28002"/>
    <lineage>
        <taxon>Eukaryota</taxon>
        <taxon>Metamonada</taxon>
        <taxon>Diplomonadida</taxon>
        <taxon>Hexamitidae</taxon>
        <taxon>Hexamitinae</taxon>
        <taxon>Hexamita</taxon>
    </lineage>
</organism>
<sequence length="144" mass="16540">MKARTNTDEKCIQIFQRFDVQNQNQIDKSSSIQAFSQLNLLVGNHLDALMQIICTGQYITTQEFVQLAYVFDVADLSDQTMILYCVADEQRQGQLTKQNVVNLLQKLGFKMKNGNLGDLVEYYCQEAKIDLQTFGKLIEFLVQE</sequence>
<dbReference type="Gene3D" id="1.10.238.10">
    <property type="entry name" value="EF-hand"/>
    <property type="match status" value="1"/>
</dbReference>
<dbReference type="EMBL" id="CAXDID020000598">
    <property type="protein sequence ID" value="CAL6105577.1"/>
    <property type="molecule type" value="Genomic_DNA"/>
</dbReference>
<protein>
    <submittedName>
        <fullName evidence="3">EF hand domain-containing protein</fullName>
    </submittedName>
    <submittedName>
        <fullName evidence="4">EF_hand domain-containing protein</fullName>
    </submittedName>
</protein>
<gene>
    <name evidence="1" type="ORF">HINF_LOCUS11552</name>
    <name evidence="2" type="ORF">HINF_LOCUS12015</name>
    <name evidence="3" type="ORF">HINF_LOCUS13177</name>
    <name evidence="4" type="ORF">HINF_LOCUS60636</name>
    <name evidence="5" type="ORF">HINF_LOCUS73329</name>
    <name evidence="6" type="ORF">HINF_LOCUS73474</name>
</gene>
<accession>A0AA86NUN8</accession>
<evidence type="ECO:0000313" key="5">
    <source>
        <dbReference type="EMBL" id="CAL6105577.1"/>
    </source>
</evidence>
<name>A0AA86NUN8_9EUKA</name>